<accession>A0AAJ6DDS4</accession>
<sequence>MATIEALMAEGHNRKLRRHGGLKQIVYLAPQSVEVPTSLFSSGNELIDPVRIGFHPVGLLTDDGVEFNDSFEVEGSSSVGYTSNTREDPGETERGISVTLQESYNKFVEGVVRGADYSGLEMSENGEVVFDDPSLPILTEYRGLVLSVDGPPEDQWIMGKLYFALQLSSRDAYSWAKGVTMDRPVGFTALDDAVEGIPSREIIAGTGPLRHAKALGFDVAAGGGGDSGE</sequence>
<keyword evidence="2" id="KW-1185">Reference proteome</keyword>
<reference evidence="1 2" key="1">
    <citation type="submission" date="2023-03" db="EMBL/GenBank/DDBJ databases">
        <title>Complete genome sequences of several Auritidibacter ignavus strains isolated from ear infections.</title>
        <authorList>
            <person name="Baehr T."/>
            <person name="Baumhoegger A.M."/>
        </authorList>
    </citation>
    <scope>NUCLEOTIDE SEQUENCE [LARGE SCALE GENOMIC DNA]</scope>
    <source>
        <strain evidence="1 2">BABAE-6</strain>
    </source>
</reference>
<protein>
    <submittedName>
        <fullName evidence="1">Uncharacterized protein</fullName>
    </submittedName>
</protein>
<name>A0AAJ6DDS4_9MICC</name>
<dbReference type="EMBL" id="CP122566">
    <property type="protein sequence ID" value="WGH94167.1"/>
    <property type="molecule type" value="Genomic_DNA"/>
</dbReference>
<dbReference type="RefSeq" id="WP_279675288.1">
    <property type="nucleotide sequence ID" value="NZ_CP122566.1"/>
</dbReference>
<dbReference type="AlphaFoldDB" id="A0AAJ6DDS4"/>
<evidence type="ECO:0000313" key="1">
    <source>
        <dbReference type="EMBL" id="WGH94167.1"/>
    </source>
</evidence>
<dbReference type="Proteomes" id="UP001224674">
    <property type="component" value="Chromosome"/>
</dbReference>
<organism evidence="1 2">
    <name type="scientific">Auritidibacter ignavus</name>
    <dbReference type="NCBI Taxonomy" id="678932"/>
    <lineage>
        <taxon>Bacteria</taxon>
        <taxon>Bacillati</taxon>
        <taxon>Actinomycetota</taxon>
        <taxon>Actinomycetes</taxon>
        <taxon>Micrococcales</taxon>
        <taxon>Micrococcaceae</taxon>
        <taxon>Auritidibacter</taxon>
    </lineage>
</organism>
<gene>
    <name evidence="1" type="ORF">QDX21_05075</name>
</gene>
<evidence type="ECO:0000313" key="2">
    <source>
        <dbReference type="Proteomes" id="UP001224674"/>
    </source>
</evidence>
<proteinExistence type="predicted"/>